<comment type="caution">
    <text evidence="3">The sequence shown here is derived from an EMBL/GenBank/DDBJ whole genome shotgun (WGS) entry which is preliminary data.</text>
</comment>
<dbReference type="InterPro" id="IPR003583">
    <property type="entry name" value="Hlx-hairpin-Hlx_DNA-bd_motif"/>
</dbReference>
<feature type="domain" description="Helix-hairpin-helix DNA-binding motif class 1" evidence="2">
    <location>
        <begin position="89"/>
        <end position="108"/>
    </location>
</feature>
<feature type="domain" description="Helix-hairpin-helix DNA-binding motif class 1" evidence="2">
    <location>
        <begin position="206"/>
        <end position="225"/>
    </location>
</feature>
<accession>A0A101HN99</accession>
<organism evidence="3 4">
    <name type="scientific">Mesotoga prima</name>
    <dbReference type="NCBI Taxonomy" id="1184387"/>
    <lineage>
        <taxon>Bacteria</taxon>
        <taxon>Thermotogati</taxon>
        <taxon>Thermotogota</taxon>
        <taxon>Thermotogae</taxon>
        <taxon>Kosmotogales</taxon>
        <taxon>Kosmotogaceae</taxon>
        <taxon>Mesotoga</taxon>
    </lineage>
</organism>
<dbReference type="Proteomes" id="UP000054092">
    <property type="component" value="Unassembled WGS sequence"/>
</dbReference>
<dbReference type="AlphaFoldDB" id="A0A101HN99"/>
<feature type="domain" description="Helix-hairpin-helix DNA-binding motif class 1" evidence="2">
    <location>
        <begin position="163"/>
        <end position="182"/>
    </location>
</feature>
<name>A0A101HN99_9BACT</name>
<sequence>MRKISVKELQIIGSIVILVLMGFVALSGYSGSNSTVIGENSDKPKSVSFPIDLNSCSEKELELLPGIGPAKARAIVDYRATSGPFFSIDDLLLVRGIGEKTLSNLREMVTVSGQLYSNAEGVVLIDINTASSQSLQKIPGIGEAKAAAIIEYRELKGPIITEEDLLNVPGIGPSILPEILAAIIPLIGAEEQSGSRKVNVNNADVEDLCKLPGIGPVLAQRIVEARAHFGPFRSCDDLAKVSGIGDKTIASLKELVEF</sequence>
<evidence type="ECO:0000259" key="2">
    <source>
        <dbReference type="SMART" id="SM00278"/>
    </source>
</evidence>
<feature type="domain" description="Helix-hairpin-helix DNA-binding motif class 1" evidence="2">
    <location>
        <begin position="236"/>
        <end position="255"/>
    </location>
</feature>
<dbReference type="PATRIC" id="fig|1184387.3.peg.1686"/>
<gene>
    <name evidence="3" type="ORF">XD94_1239</name>
</gene>
<dbReference type="SUPFAM" id="SSF47781">
    <property type="entry name" value="RuvA domain 2-like"/>
    <property type="match status" value="3"/>
</dbReference>
<dbReference type="GO" id="GO:0006281">
    <property type="term" value="P:DNA repair"/>
    <property type="evidence" value="ECO:0007669"/>
    <property type="project" value="InterPro"/>
</dbReference>
<feature type="transmembrane region" description="Helical" evidence="1">
    <location>
        <begin position="12"/>
        <end position="31"/>
    </location>
</feature>
<evidence type="ECO:0000313" key="3">
    <source>
        <dbReference type="EMBL" id="KUK79985.1"/>
    </source>
</evidence>
<feature type="domain" description="Helix-hairpin-helix DNA-binding motif class 1" evidence="2">
    <location>
        <begin position="59"/>
        <end position="78"/>
    </location>
</feature>
<protein>
    <submittedName>
        <fullName evidence="3">Competence protein ComEA-like protein with helix-hairpin-helix repeat region</fullName>
    </submittedName>
</protein>
<dbReference type="NCBIfam" id="TIGR00426">
    <property type="entry name" value="competence protein ComEA helix-hairpin-helix repeat region"/>
    <property type="match status" value="1"/>
</dbReference>
<dbReference type="InterPro" id="IPR010994">
    <property type="entry name" value="RuvA_2-like"/>
</dbReference>
<proteinExistence type="predicted"/>
<dbReference type="PANTHER" id="PTHR21180:SF32">
    <property type="entry name" value="ENDONUCLEASE_EXONUCLEASE_PHOSPHATASE FAMILY DOMAIN-CONTAINING PROTEIN 1"/>
    <property type="match status" value="1"/>
</dbReference>
<dbReference type="GO" id="GO:0015628">
    <property type="term" value="P:protein secretion by the type II secretion system"/>
    <property type="evidence" value="ECO:0007669"/>
    <property type="project" value="TreeGrafter"/>
</dbReference>
<reference evidence="4" key="1">
    <citation type="journal article" date="2015" name="MBio">
        <title>Genome-Resolved Metagenomic Analysis Reveals Roles for Candidate Phyla and Other Microbial Community Members in Biogeochemical Transformations in Oil Reservoirs.</title>
        <authorList>
            <person name="Hu P."/>
            <person name="Tom L."/>
            <person name="Singh A."/>
            <person name="Thomas B.C."/>
            <person name="Baker B.J."/>
            <person name="Piceno Y.M."/>
            <person name="Andersen G.L."/>
            <person name="Banfield J.F."/>
        </authorList>
    </citation>
    <scope>NUCLEOTIDE SEQUENCE [LARGE SCALE GENOMIC DNA]</scope>
</reference>
<keyword evidence="1" id="KW-0812">Transmembrane</keyword>
<dbReference type="EMBL" id="LGGP01000223">
    <property type="protein sequence ID" value="KUK79985.1"/>
    <property type="molecule type" value="Genomic_DNA"/>
</dbReference>
<dbReference type="Gene3D" id="1.10.150.280">
    <property type="entry name" value="AF1531-like domain"/>
    <property type="match status" value="1"/>
</dbReference>
<keyword evidence="1" id="KW-1133">Transmembrane helix</keyword>
<feature type="domain" description="Helix-hairpin-helix DNA-binding motif class 1" evidence="2">
    <location>
        <begin position="133"/>
        <end position="152"/>
    </location>
</feature>
<dbReference type="GO" id="GO:0015627">
    <property type="term" value="C:type II protein secretion system complex"/>
    <property type="evidence" value="ECO:0007669"/>
    <property type="project" value="TreeGrafter"/>
</dbReference>
<dbReference type="GO" id="GO:0003677">
    <property type="term" value="F:DNA binding"/>
    <property type="evidence" value="ECO:0007669"/>
    <property type="project" value="InterPro"/>
</dbReference>
<evidence type="ECO:0000313" key="4">
    <source>
        <dbReference type="Proteomes" id="UP000054092"/>
    </source>
</evidence>
<dbReference type="SMART" id="SM00278">
    <property type="entry name" value="HhH1"/>
    <property type="match status" value="6"/>
</dbReference>
<dbReference type="Pfam" id="PF12836">
    <property type="entry name" value="HHH_3"/>
    <property type="match status" value="3"/>
</dbReference>
<keyword evidence="1" id="KW-0472">Membrane</keyword>
<dbReference type="InterPro" id="IPR004509">
    <property type="entry name" value="Competence_ComEA_HhH"/>
</dbReference>
<dbReference type="Gene3D" id="1.10.150.320">
    <property type="entry name" value="Photosystem II 12 kDa extrinsic protein"/>
    <property type="match status" value="2"/>
</dbReference>
<dbReference type="PANTHER" id="PTHR21180">
    <property type="entry name" value="ENDONUCLEASE/EXONUCLEASE/PHOSPHATASE FAMILY DOMAIN-CONTAINING PROTEIN 1"/>
    <property type="match status" value="1"/>
</dbReference>
<dbReference type="InterPro" id="IPR051675">
    <property type="entry name" value="Endo/Exo/Phosphatase_dom_1"/>
</dbReference>
<evidence type="ECO:0000256" key="1">
    <source>
        <dbReference type="SAM" id="Phobius"/>
    </source>
</evidence>